<reference evidence="2 3" key="1">
    <citation type="submission" date="2019-02" db="EMBL/GenBank/DDBJ databases">
        <title>Opniocepnalus argus genome.</title>
        <authorList>
            <person name="Zhou C."/>
            <person name="Xiao S."/>
        </authorList>
    </citation>
    <scope>NUCLEOTIDE SEQUENCE [LARGE SCALE GENOMIC DNA]</scope>
    <source>
        <strain evidence="2">OARG1902GOOAL</strain>
        <tissue evidence="2">Muscle</tissue>
    </source>
</reference>
<name>A0A6G1Q9M2_CHAAH</name>
<protein>
    <submittedName>
        <fullName evidence="2">Uncharacterized protein</fullName>
    </submittedName>
</protein>
<reference evidence="3" key="2">
    <citation type="submission" date="2019-02" db="EMBL/GenBank/DDBJ databases">
        <title>Opniocepnalus argus Var Kimnra genome.</title>
        <authorList>
            <person name="Zhou C."/>
            <person name="Xiao S."/>
        </authorList>
    </citation>
    <scope>NUCLEOTIDE SEQUENCE [LARGE SCALE GENOMIC DNA]</scope>
</reference>
<organism evidence="2 3">
    <name type="scientific">Channa argus</name>
    <name type="common">Northern snakehead</name>
    <name type="synonym">Ophicephalus argus</name>
    <dbReference type="NCBI Taxonomy" id="215402"/>
    <lineage>
        <taxon>Eukaryota</taxon>
        <taxon>Metazoa</taxon>
        <taxon>Chordata</taxon>
        <taxon>Craniata</taxon>
        <taxon>Vertebrata</taxon>
        <taxon>Euteleostomi</taxon>
        <taxon>Actinopterygii</taxon>
        <taxon>Neopterygii</taxon>
        <taxon>Teleostei</taxon>
        <taxon>Neoteleostei</taxon>
        <taxon>Acanthomorphata</taxon>
        <taxon>Anabantaria</taxon>
        <taxon>Anabantiformes</taxon>
        <taxon>Channoidei</taxon>
        <taxon>Channidae</taxon>
        <taxon>Channa</taxon>
    </lineage>
</organism>
<feature type="region of interest" description="Disordered" evidence="1">
    <location>
        <begin position="17"/>
        <end position="45"/>
    </location>
</feature>
<evidence type="ECO:0000313" key="2">
    <source>
        <dbReference type="EMBL" id="KAF3699245.1"/>
    </source>
</evidence>
<gene>
    <name evidence="2" type="ORF">EXN66_Car014932</name>
</gene>
<feature type="compositionally biased region" description="Basic and acidic residues" evidence="1">
    <location>
        <begin position="52"/>
        <end position="70"/>
    </location>
</feature>
<sequence length="70" mass="7863">MHMVWVGLTRLHLHLNPGLQPGTPPKEDPVGMCVGGGGRERDGGMHWARGAETFEHRPSQRRRENSQCHL</sequence>
<dbReference type="EMBL" id="CM015725">
    <property type="protein sequence ID" value="KAF3699245.1"/>
    <property type="molecule type" value="Genomic_DNA"/>
</dbReference>
<evidence type="ECO:0000256" key="1">
    <source>
        <dbReference type="SAM" id="MobiDB-lite"/>
    </source>
</evidence>
<feature type="region of interest" description="Disordered" evidence="1">
    <location>
        <begin position="51"/>
        <end position="70"/>
    </location>
</feature>
<keyword evidence="3" id="KW-1185">Reference proteome</keyword>
<proteinExistence type="predicted"/>
<evidence type="ECO:0000313" key="3">
    <source>
        <dbReference type="Proteomes" id="UP000503349"/>
    </source>
</evidence>
<dbReference type="Proteomes" id="UP000503349">
    <property type="component" value="Chromosome 14"/>
</dbReference>
<dbReference type="AlphaFoldDB" id="A0A6G1Q9M2"/>
<accession>A0A6G1Q9M2</accession>